<evidence type="ECO:0000313" key="11">
    <source>
        <dbReference type="EMBL" id="RKN82019.1"/>
    </source>
</evidence>
<sequence>MILQFPKYENEVHIVKWTVGQKLYAGFIAILIIMFVIGFVSIYKMSGMDRETAKMTQSWLPGVETINSISYLKEYVLSATLTHILSPDKAAMDAAEKERSDTLAKLEKTIADYDRTIVLSEDRKHFDTIVESWRQFLPLNEETIKISRTNDRDKAFAMYQTSLGKLRGLFDGMNALLEFNHEGAAQSSKSSHEAYSSGKVIGIAMIVIGMALGLAIAFLLTRSITKPLSLVTESIGEIAKGNLTLAPIAVRSGDELGMLANSTNQMMDTLKQLIGRVLASSQNVAAAAQEISASTEEIASGASNQSGAAQTVNELFKELSSAIQSVARSAEAAAEASMQAKEVAIGGGTTIESTMQAMAKLEKQMELLQDDSGKIGQIISVIDDIADQTNLLALNAAIEAARAGEQGKGFAVVADEVRKLAERSSNATKEIAAIIKGMQANTGSSAEAVTLAAASSREIESALKTIMAKVNDSAAQVSEMAAASEEQSAQTVEVLGSVESIAATSEQSAAAAEQTASASQSLAQLAEELNEAVSVFKVRKSTPLP</sequence>
<dbReference type="SUPFAM" id="SSF58104">
    <property type="entry name" value="Methyl-accepting chemotaxis protein (MCP) signaling domain"/>
    <property type="match status" value="1"/>
</dbReference>
<evidence type="ECO:0000256" key="7">
    <source>
        <dbReference type="SAM" id="Coils"/>
    </source>
</evidence>
<feature type="domain" description="Methyl-accepting transducer" evidence="9">
    <location>
        <begin position="280"/>
        <end position="523"/>
    </location>
</feature>
<dbReference type="Pfam" id="PF00015">
    <property type="entry name" value="MCPsignal"/>
    <property type="match status" value="1"/>
</dbReference>
<dbReference type="Proteomes" id="UP000282311">
    <property type="component" value="Unassembled WGS sequence"/>
</dbReference>
<gene>
    <name evidence="11" type="ORF">D7M11_18775</name>
</gene>
<dbReference type="PRINTS" id="PR00260">
    <property type="entry name" value="CHEMTRNSDUCR"/>
</dbReference>
<evidence type="ECO:0000256" key="5">
    <source>
        <dbReference type="ARBA" id="ARBA00029447"/>
    </source>
</evidence>
<dbReference type="InterPro" id="IPR003660">
    <property type="entry name" value="HAMP_dom"/>
</dbReference>
<evidence type="ECO:0000256" key="1">
    <source>
        <dbReference type="ARBA" id="ARBA00004236"/>
    </source>
</evidence>
<dbReference type="PANTHER" id="PTHR32089">
    <property type="entry name" value="METHYL-ACCEPTING CHEMOTAXIS PROTEIN MCPB"/>
    <property type="match status" value="1"/>
</dbReference>
<evidence type="ECO:0000256" key="3">
    <source>
        <dbReference type="ARBA" id="ARBA00023136"/>
    </source>
</evidence>
<dbReference type="GO" id="GO:0004888">
    <property type="term" value="F:transmembrane signaling receptor activity"/>
    <property type="evidence" value="ECO:0007669"/>
    <property type="project" value="InterPro"/>
</dbReference>
<dbReference type="InterPro" id="IPR047347">
    <property type="entry name" value="YvaQ-like_sensor"/>
</dbReference>
<dbReference type="CDD" id="cd06225">
    <property type="entry name" value="HAMP"/>
    <property type="match status" value="1"/>
</dbReference>
<name>A0A3B0CD65_9BACL</name>
<dbReference type="InterPro" id="IPR024478">
    <property type="entry name" value="HlyB_4HB_MCP"/>
</dbReference>
<evidence type="ECO:0000259" key="10">
    <source>
        <dbReference type="PROSITE" id="PS50885"/>
    </source>
</evidence>
<dbReference type="PROSITE" id="PS50885">
    <property type="entry name" value="HAMP"/>
    <property type="match status" value="1"/>
</dbReference>
<dbReference type="InterPro" id="IPR004089">
    <property type="entry name" value="MCPsignal_dom"/>
</dbReference>
<dbReference type="FunFam" id="1.10.287.950:FF:000001">
    <property type="entry name" value="Methyl-accepting chemotaxis sensory transducer"/>
    <property type="match status" value="1"/>
</dbReference>
<evidence type="ECO:0000259" key="9">
    <source>
        <dbReference type="PROSITE" id="PS50111"/>
    </source>
</evidence>
<dbReference type="EMBL" id="RBAH01000013">
    <property type="protein sequence ID" value="RKN82019.1"/>
    <property type="molecule type" value="Genomic_DNA"/>
</dbReference>
<comment type="similarity">
    <text evidence="5">Belongs to the methyl-accepting chemotaxis (MCP) protein family.</text>
</comment>
<reference evidence="11 12" key="1">
    <citation type="journal article" date="2007" name="Int. J. Syst. Evol. Microbiol.">
        <title>Paenibacillus ginsengarvi sp. nov., isolated from soil from ginseng cultivation.</title>
        <authorList>
            <person name="Yoon M.H."/>
            <person name="Ten L.N."/>
            <person name="Im W.T."/>
        </authorList>
    </citation>
    <scope>NUCLEOTIDE SEQUENCE [LARGE SCALE GENOMIC DNA]</scope>
    <source>
        <strain evidence="11 12">KCTC 13059</strain>
    </source>
</reference>
<dbReference type="Gene3D" id="1.10.287.950">
    <property type="entry name" value="Methyl-accepting chemotaxis protein"/>
    <property type="match status" value="1"/>
</dbReference>
<dbReference type="GO" id="GO:0006935">
    <property type="term" value="P:chemotaxis"/>
    <property type="evidence" value="ECO:0007669"/>
    <property type="project" value="InterPro"/>
</dbReference>
<evidence type="ECO:0000256" key="4">
    <source>
        <dbReference type="ARBA" id="ARBA00023224"/>
    </source>
</evidence>
<dbReference type="GO" id="GO:0005886">
    <property type="term" value="C:plasma membrane"/>
    <property type="evidence" value="ECO:0007669"/>
    <property type="project" value="UniProtKB-SubCell"/>
</dbReference>
<proteinExistence type="inferred from homology"/>
<dbReference type="SMART" id="SM00304">
    <property type="entry name" value="HAMP"/>
    <property type="match status" value="1"/>
</dbReference>
<feature type="transmembrane region" description="Helical" evidence="8">
    <location>
        <begin position="23"/>
        <end position="43"/>
    </location>
</feature>
<comment type="subcellular location">
    <subcellularLocation>
        <location evidence="1">Cell membrane</location>
    </subcellularLocation>
</comment>
<dbReference type="Pfam" id="PF00672">
    <property type="entry name" value="HAMP"/>
    <property type="match status" value="1"/>
</dbReference>
<feature type="domain" description="HAMP" evidence="10">
    <location>
        <begin position="222"/>
        <end position="275"/>
    </location>
</feature>
<dbReference type="GO" id="GO:0007165">
    <property type="term" value="P:signal transduction"/>
    <property type="evidence" value="ECO:0007669"/>
    <property type="project" value="UniProtKB-KW"/>
</dbReference>
<evidence type="ECO:0000256" key="2">
    <source>
        <dbReference type="ARBA" id="ARBA00022475"/>
    </source>
</evidence>
<evidence type="ECO:0000313" key="12">
    <source>
        <dbReference type="Proteomes" id="UP000282311"/>
    </source>
</evidence>
<dbReference type="AlphaFoldDB" id="A0A3B0CD65"/>
<comment type="caution">
    <text evidence="11">The sequence shown here is derived from an EMBL/GenBank/DDBJ whole genome shotgun (WGS) entry which is preliminary data.</text>
</comment>
<evidence type="ECO:0000256" key="6">
    <source>
        <dbReference type="PROSITE-ProRule" id="PRU00284"/>
    </source>
</evidence>
<evidence type="ECO:0000256" key="8">
    <source>
        <dbReference type="SAM" id="Phobius"/>
    </source>
</evidence>
<feature type="transmembrane region" description="Helical" evidence="8">
    <location>
        <begin position="200"/>
        <end position="220"/>
    </location>
</feature>
<keyword evidence="12" id="KW-1185">Reference proteome</keyword>
<dbReference type="InterPro" id="IPR004090">
    <property type="entry name" value="Chemotax_Me-accpt_rcpt"/>
</dbReference>
<dbReference type="PANTHER" id="PTHR32089:SF112">
    <property type="entry name" value="LYSOZYME-LIKE PROTEIN-RELATED"/>
    <property type="match status" value="1"/>
</dbReference>
<keyword evidence="8" id="KW-1133">Transmembrane helix</keyword>
<keyword evidence="2" id="KW-1003">Cell membrane</keyword>
<keyword evidence="7" id="KW-0175">Coiled coil</keyword>
<dbReference type="CDD" id="cd19411">
    <property type="entry name" value="MCP2201-like_sensor"/>
    <property type="match status" value="1"/>
</dbReference>
<accession>A0A3B0CD65</accession>
<dbReference type="PROSITE" id="PS50111">
    <property type="entry name" value="CHEMOTAXIS_TRANSDUC_2"/>
    <property type="match status" value="1"/>
</dbReference>
<dbReference type="SMART" id="SM00283">
    <property type="entry name" value="MA"/>
    <property type="match status" value="1"/>
</dbReference>
<feature type="coiled-coil region" evidence="7">
    <location>
        <begin position="92"/>
        <end position="123"/>
    </location>
</feature>
<keyword evidence="4 6" id="KW-0807">Transducer</keyword>
<organism evidence="11 12">
    <name type="scientific">Paenibacillus ginsengarvi</name>
    <dbReference type="NCBI Taxonomy" id="400777"/>
    <lineage>
        <taxon>Bacteria</taxon>
        <taxon>Bacillati</taxon>
        <taxon>Bacillota</taxon>
        <taxon>Bacilli</taxon>
        <taxon>Bacillales</taxon>
        <taxon>Paenibacillaceae</taxon>
        <taxon>Paenibacillus</taxon>
    </lineage>
</organism>
<protein>
    <submittedName>
        <fullName evidence="11">Methyl-accepting chemotaxis protein</fullName>
    </submittedName>
</protein>
<keyword evidence="8" id="KW-0812">Transmembrane</keyword>
<dbReference type="Pfam" id="PF12729">
    <property type="entry name" value="4HB_MCP_1"/>
    <property type="match status" value="1"/>
</dbReference>
<keyword evidence="3 8" id="KW-0472">Membrane</keyword>
<dbReference type="CDD" id="cd11386">
    <property type="entry name" value="MCP_signal"/>
    <property type="match status" value="1"/>
</dbReference>